<protein>
    <recommendedName>
        <fullName evidence="3 14">UDP-N-acetylmuramate--L-alanine ligase</fullName>
        <ecNumber evidence="3 14">6.3.2.8</ecNumber>
    </recommendedName>
    <alternativeName>
        <fullName evidence="14">UDP-N-acetylmuramoyl-L-alanine synthetase</fullName>
    </alternativeName>
</protein>
<evidence type="ECO:0000256" key="2">
    <source>
        <dbReference type="ARBA" id="ARBA00004752"/>
    </source>
</evidence>
<keyword evidence="15" id="KW-0812">Transmembrane</keyword>
<dbReference type="GO" id="GO:0005524">
    <property type="term" value="F:ATP binding"/>
    <property type="evidence" value="ECO:0007669"/>
    <property type="project" value="UniProtKB-UniRule"/>
</dbReference>
<dbReference type="InterPro" id="IPR036565">
    <property type="entry name" value="Mur-like_cat_sf"/>
</dbReference>
<dbReference type="AlphaFoldDB" id="A0A7C5X3L0"/>
<keyword evidence="12 14" id="KW-0961">Cell wall biogenesis/degradation</keyword>
<evidence type="ECO:0000259" key="17">
    <source>
        <dbReference type="Pfam" id="PF02875"/>
    </source>
</evidence>
<feature type="domain" description="Mur ligase C-terminal" evidence="17">
    <location>
        <begin position="312"/>
        <end position="436"/>
    </location>
</feature>
<dbReference type="EC" id="6.3.2.8" evidence="3 14"/>
<keyword evidence="6 14" id="KW-0132">Cell division</keyword>
<dbReference type="Gene3D" id="3.40.1190.10">
    <property type="entry name" value="Mur-like, catalytic domain"/>
    <property type="match status" value="1"/>
</dbReference>
<dbReference type="GO" id="GO:0051301">
    <property type="term" value="P:cell division"/>
    <property type="evidence" value="ECO:0007669"/>
    <property type="project" value="UniProtKB-KW"/>
</dbReference>
<evidence type="ECO:0000256" key="13">
    <source>
        <dbReference type="ARBA" id="ARBA00047833"/>
    </source>
</evidence>
<dbReference type="EMBL" id="DSAC01000024">
    <property type="protein sequence ID" value="HHO73374.1"/>
    <property type="molecule type" value="Genomic_DNA"/>
</dbReference>
<feature type="domain" description="Mur ligase central" evidence="18">
    <location>
        <begin position="111"/>
        <end position="289"/>
    </location>
</feature>
<evidence type="ECO:0000256" key="5">
    <source>
        <dbReference type="ARBA" id="ARBA00022598"/>
    </source>
</evidence>
<evidence type="ECO:0000256" key="11">
    <source>
        <dbReference type="ARBA" id="ARBA00023306"/>
    </source>
</evidence>
<evidence type="ECO:0000256" key="9">
    <source>
        <dbReference type="ARBA" id="ARBA00022960"/>
    </source>
</evidence>
<dbReference type="Gene3D" id="3.90.190.20">
    <property type="entry name" value="Mur ligase, C-terminal domain"/>
    <property type="match status" value="1"/>
</dbReference>
<dbReference type="InterPro" id="IPR050061">
    <property type="entry name" value="MurCDEF_pg_biosynth"/>
</dbReference>
<keyword evidence="9 14" id="KW-0133">Cell shape</keyword>
<dbReference type="Pfam" id="PF08245">
    <property type="entry name" value="Mur_ligase_M"/>
    <property type="match status" value="1"/>
</dbReference>
<sequence length="452" mass="50471">MFREKIKNFHFVGIGGIGMSGIAQVLLQMGYRVSGSDLRENKNTELLRSMGAKVFIGHREENLGDAQVVVYSSAVSMDNPEVKGAKERGIPVIPRGEMLAELFRLREGIAVCGSHGKTTTTSMIAHVMHEAGYDPTVIVGGILKRFGSNAKLGKDNLIVSEADESDGSFLKLHPTVAVITNIDKEHLGFYKDLEDIKNAFLEFANSVPFYGFSVINLDDQNSREILPKISRRVITYSIEGSAQVKAVGLNLKNGHYTFEVQHRDKPLGRVTLGVPGRHNVYNALACISVCLEMDIPPEVIFEALESFKNAERRLELKGELKGCLVYDDYGHHPTEIRAVLNSLRELYPQKEIVLVFQPHRYSRTYYLFDEFAEVLKSADHCILTDIYSAGEENLWGVRAEDLAQKSGAVYLPTKEEVFSYLEENLRDCVLVFMGAGSIGKWAEEFLNERVVG</sequence>
<dbReference type="UniPathway" id="UPA00219"/>
<feature type="transmembrane region" description="Helical" evidence="15">
    <location>
        <begin position="12"/>
        <end position="31"/>
    </location>
</feature>
<comment type="subcellular location">
    <subcellularLocation>
        <location evidence="1 14">Cytoplasm</location>
    </subcellularLocation>
</comment>
<reference evidence="19" key="1">
    <citation type="journal article" date="2020" name="mSystems">
        <title>Genome- and Community-Level Interaction Insights into Carbon Utilization and Element Cycling Functions of Hydrothermarchaeota in Hydrothermal Sediment.</title>
        <authorList>
            <person name="Zhou Z."/>
            <person name="Liu Y."/>
            <person name="Xu W."/>
            <person name="Pan J."/>
            <person name="Luo Z.H."/>
            <person name="Li M."/>
        </authorList>
    </citation>
    <scope>NUCLEOTIDE SEQUENCE [LARGE SCALE GENOMIC DNA]</scope>
    <source>
        <strain evidence="19">SpSt-114</strain>
    </source>
</reference>
<dbReference type="GO" id="GO:0005737">
    <property type="term" value="C:cytoplasm"/>
    <property type="evidence" value="ECO:0007669"/>
    <property type="project" value="UniProtKB-SubCell"/>
</dbReference>
<keyword evidence="8 14" id="KW-0067">ATP-binding</keyword>
<dbReference type="Gene3D" id="3.40.50.720">
    <property type="entry name" value="NAD(P)-binding Rossmann-like Domain"/>
    <property type="match status" value="1"/>
</dbReference>
<dbReference type="InterPro" id="IPR013221">
    <property type="entry name" value="Mur_ligase_cen"/>
</dbReference>
<dbReference type="Pfam" id="PF02875">
    <property type="entry name" value="Mur_ligase_C"/>
    <property type="match status" value="1"/>
</dbReference>
<dbReference type="SUPFAM" id="SSF53244">
    <property type="entry name" value="MurD-like peptide ligases, peptide-binding domain"/>
    <property type="match status" value="1"/>
</dbReference>
<dbReference type="Pfam" id="PF01225">
    <property type="entry name" value="Mur_ligase"/>
    <property type="match status" value="1"/>
</dbReference>
<keyword evidence="10 14" id="KW-0573">Peptidoglycan synthesis</keyword>
<dbReference type="GO" id="GO:0008763">
    <property type="term" value="F:UDP-N-acetylmuramate-L-alanine ligase activity"/>
    <property type="evidence" value="ECO:0007669"/>
    <property type="project" value="UniProtKB-UniRule"/>
</dbReference>
<comment type="function">
    <text evidence="14">Cell wall formation.</text>
</comment>
<dbReference type="SUPFAM" id="SSF53623">
    <property type="entry name" value="MurD-like peptide ligases, catalytic domain"/>
    <property type="match status" value="1"/>
</dbReference>
<dbReference type="GO" id="GO:0008360">
    <property type="term" value="P:regulation of cell shape"/>
    <property type="evidence" value="ECO:0007669"/>
    <property type="project" value="UniProtKB-KW"/>
</dbReference>
<name>A0A7C5X3L0_9AQUI</name>
<dbReference type="InterPro" id="IPR036615">
    <property type="entry name" value="Mur_ligase_C_dom_sf"/>
</dbReference>
<keyword evidence="4 14" id="KW-0963">Cytoplasm</keyword>
<keyword evidence="5 14" id="KW-0436">Ligase</keyword>
<evidence type="ECO:0000256" key="7">
    <source>
        <dbReference type="ARBA" id="ARBA00022741"/>
    </source>
</evidence>
<feature type="domain" description="Mur ligase N-terminal catalytic" evidence="16">
    <location>
        <begin position="9"/>
        <end position="104"/>
    </location>
</feature>
<keyword evidence="15" id="KW-0472">Membrane</keyword>
<keyword evidence="7 14" id="KW-0547">Nucleotide-binding</keyword>
<dbReference type="PANTHER" id="PTHR43445">
    <property type="entry name" value="UDP-N-ACETYLMURAMATE--L-ALANINE LIGASE-RELATED"/>
    <property type="match status" value="1"/>
</dbReference>
<dbReference type="PANTHER" id="PTHR43445:SF3">
    <property type="entry name" value="UDP-N-ACETYLMURAMATE--L-ALANINE LIGASE"/>
    <property type="match status" value="1"/>
</dbReference>
<dbReference type="InterPro" id="IPR004101">
    <property type="entry name" value="Mur_ligase_C"/>
</dbReference>
<gene>
    <name evidence="14" type="primary">murC</name>
    <name evidence="19" type="ORF">ENN04_01905</name>
</gene>
<dbReference type="NCBIfam" id="TIGR01082">
    <property type="entry name" value="murC"/>
    <property type="match status" value="1"/>
</dbReference>
<dbReference type="SUPFAM" id="SSF51984">
    <property type="entry name" value="MurCD N-terminal domain"/>
    <property type="match status" value="1"/>
</dbReference>
<evidence type="ECO:0000256" key="10">
    <source>
        <dbReference type="ARBA" id="ARBA00022984"/>
    </source>
</evidence>
<comment type="similarity">
    <text evidence="14">Belongs to the MurCDEF family.</text>
</comment>
<evidence type="ECO:0000256" key="1">
    <source>
        <dbReference type="ARBA" id="ARBA00004496"/>
    </source>
</evidence>
<feature type="binding site" evidence="14">
    <location>
        <begin position="113"/>
        <end position="119"/>
    </location>
    <ligand>
        <name>ATP</name>
        <dbReference type="ChEBI" id="CHEBI:30616"/>
    </ligand>
</feature>
<evidence type="ECO:0000256" key="4">
    <source>
        <dbReference type="ARBA" id="ARBA00022490"/>
    </source>
</evidence>
<comment type="catalytic activity">
    <reaction evidence="13 14">
        <text>UDP-N-acetyl-alpha-D-muramate + L-alanine + ATP = UDP-N-acetyl-alpha-D-muramoyl-L-alanine + ADP + phosphate + H(+)</text>
        <dbReference type="Rhea" id="RHEA:23372"/>
        <dbReference type="ChEBI" id="CHEBI:15378"/>
        <dbReference type="ChEBI" id="CHEBI:30616"/>
        <dbReference type="ChEBI" id="CHEBI:43474"/>
        <dbReference type="ChEBI" id="CHEBI:57972"/>
        <dbReference type="ChEBI" id="CHEBI:70757"/>
        <dbReference type="ChEBI" id="CHEBI:83898"/>
        <dbReference type="ChEBI" id="CHEBI:456216"/>
        <dbReference type="EC" id="6.3.2.8"/>
    </reaction>
</comment>
<evidence type="ECO:0000256" key="3">
    <source>
        <dbReference type="ARBA" id="ARBA00012211"/>
    </source>
</evidence>
<evidence type="ECO:0000256" key="12">
    <source>
        <dbReference type="ARBA" id="ARBA00023316"/>
    </source>
</evidence>
<comment type="pathway">
    <text evidence="2 14">Cell wall biogenesis; peptidoglycan biosynthesis.</text>
</comment>
<keyword evidence="11 14" id="KW-0131">Cell cycle</keyword>
<accession>A0A7C5X3L0</accession>
<proteinExistence type="inferred from homology"/>
<keyword evidence="15" id="KW-1133">Transmembrane helix</keyword>
<dbReference type="InterPro" id="IPR005758">
    <property type="entry name" value="UDP-N-AcMur_Ala_ligase_MurC"/>
</dbReference>
<organism evidence="19">
    <name type="scientific">Thermocrinis ruber</name>
    <dbReference type="NCBI Taxonomy" id="75906"/>
    <lineage>
        <taxon>Bacteria</taxon>
        <taxon>Pseudomonadati</taxon>
        <taxon>Aquificota</taxon>
        <taxon>Aquificia</taxon>
        <taxon>Aquificales</taxon>
        <taxon>Aquificaceae</taxon>
        <taxon>Thermocrinis</taxon>
    </lineage>
</organism>
<evidence type="ECO:0000313" key="19">
    <source>
        <dbReference type="EMBL" id="HHO73374.1"/>
    </source>
</evidence>
<evidence type="ECO:0000256" key="8">
    <source>
        <dbReference type="ARBA" id="ARBA00022840"/>
    </source>
</evidence>
<dbReference type="GO" id="GO:0071555">
    <property type="term" value="P:cell wall organization"/>
    <property type="evidence" value="ECO:0007669"/>
    <property type="project" value="UniProtKB-KW"/>
</dbReference>
<evidence type="ECO:0000256" key="14">
    <source>
        <dbReference type="HAMAP-Rule" id="MF_00046"/>
    </source>
</evidence>
<dbReference type="InterPro" id="IPR000713">
    <property type="entry name" value="Mur_ligase_N"/>
</dbReference>
<comment type="caution">
    <text evidence="19">The sequence shown here is derived from an EMBL/GenBank/DDBJ whole genome shotgun (WGS) entry which is preliminary data.</text>
</comment>
<evidence type="ECO:0000256" key="15">
    <source>
        <dbReference type="SAM" id="Phobius"/>
    </source>
</evidence>
<evidence type="ECO:0000259" key="18">
    <source>
        <dbReference type="Pfam" id="PF08245"/>
    </source>
</evidence>
<dbReference type="HAMAP" id="MF_00046">
    <property type="entry name" value="MurC"/>
    <property type="match status" value="1"/>
</dbReference>
<evidence type="ECO:0000259" key="16">
    <source>
        <dbReference type="Pfam" id="PF01225"/>
    </source>
</evidence>
<dbReference type="GO" id="GO:0009252">
    <property type="term" value="P:peptidoglycan biosynthetic process"/>
    <property type="evidence" value="ECO:0007669"/>
    <property type="project" value="UniProtKB-UniRule"/>
</dbReference>
<evidence type="ECO:0000256" key="6">
    <source>
        <dbReference type="ARBA" id="ARBA00022618"/>
    </source>
</evidence>